<evidence type="ECO:0000259" key="10">
    <source>
        <dbReference type="PROSITE" id="PS50883"/>
    </source>
</evidence>
<comment type="subcellular location">
    <subcellularLocation>
        <location evidence="1">Cell membrane</location>
        <topology evidence="1">Multi-pass membrane protein</topology>
    </subcellularLocation>
</comment>
<reference evidence="13" key="1">
    <citation type="submission" date="2022-09" db="EMBL/GenBank/DDBJ databases">
        <title>Intensive care unit water sources are persistently colonized with multi-drug resistant bacteria and are the site of extensive horizontal gene transfer of antibiotic resistance genes.</title>
        <authorList>
            <person name="Diorio-Toth L."/>
        </authorList>
    </citation>
    <scope>NUCLEOTIDE SEQUENCE</scope>
    <source>
        <strain evidence="13">GD03864</strain>
        <strain evidence="12">GD04147</strain>
    </source>
</reference>
<dbReference type="InterPro" id="IPR052155">
    <property type="entry name" value="Biofilm_reg_signaling"/>
</dbReference>
<evidence type="ECO:0000256" key="6">
    <source>
        <dbReference type="ARBA" id="ARBA00023136"/>
    </source>
</evidence>
<dbReference type="SMART" id="SM00267">
    <property type="entry name" value="GGDEF"/>
    <property type="match status" value="1"/>
</dbReference>
<organism evidence="13 14">
    <name type="scientific">Stutzerimonas stutzeri</name>
    <name type="common">Pseudomonas stutzeri</name>
    <dbReference type="NCBI Taxonomy" id="316"/>
    <lineage>
        <taxon>Bacteria</taxon>
        <taxon>Pseudomonadati</taxon>
        <taxon>Pseudomonadota</taxon>
        <taxon>Gammaproteobacteria</taxon>
        <taxon>Pseudomonadales</taxon>
        <taxon>Pseudomonadaceae</taxon>
        <taxon>Stutzerimonas</taxon>
    </lineage>
</organism>
<dbReference type="NCBIfam" id="TIGR00229">
    <property type="entry name" value="sensory_box"/>
    <property type="match status" value="2"/>
</dbReference>
<dbReference type="InterPro" id="IPR000014">
    <property type="entry name" value="PAS"/>
</dbReference>
<dbReference type="CDD" id="cd01949">
    <property type="entry name" value="GGDEF"/>
    <property type="match status" value="1"/>
</dbReference>
<dbReference type="PROSITE" id="PS50112">
    <property type="entry name" value="PAS"/>
    <property type="match status" value="2"/>
</dbReference>
<dbReference type="SUPFAM" id="SSF141868">
    <property type="entry name" value="EAL domain-like"/>
    <property type="match status" value="1"/>
</dbReference>
<dbReference type="Gene3D" id="3.30.70.270">
    <property type="match status" value="1"/>
</dbReference>
<dbReference type="Pfam" id="PF00563">
    <property type="entry name" value="EAL"/>
    <property type="match status" value="1"/>
</dbReference>
<dbReference type="SMART" id="SM00052">
    <property type="entry name" value="EAL"/>
    <property type="match status" value="1"/>
</dbReference>
<dbReference type="PANTHER" id="PTHR44757">
    <property type="entry name" value="DIGUANYLATE CYCLASE DGCP"/>
    <property type="match status" value="1"/>
</dbReference>
<dbReference type="NCBIfam" id="TIGR00254">
    <property type="entry name" value="GGDEF"/>
    <property type="match status" value="1"/>
</dbReference>
<evidence type="ECO:0000256" key="7">
    <source>
        <dbReference type="SAM" id="Phobius"/>
    </source>
</evidence>
<keyword evidence="4" id="KW-0418">Kinase</keyword>
<dbReference type="GO" id="GO:0000155">
    <property type="term" value="F:phosphorelay sensor kinase activity"/>
    <property type="evidence" value="ECO:0007669"/>
    <property type="project" value="InterPro"/>
</dbReference>
<proteinExistence type="predicted"/>
<dbReference type="InterPro" id="IPR029787">
    <property type="entry name" value="Nucleotide_cyclase"/>
</dbReference>
<dbReference type="InterPro" id="IPR035919">
    <property type="entry name" value="EAL_sf"/>
</dbReference>
<dbReference type="PROSITE" id="PS50887">
    <property type="entry name" value="GGDEF"/>
    <property type="match status" value="1"/>
</dbReference>
<comment type="caution">
    <text evidence="13">The sequence shown here is derived from an EMBL/GenBank/DDBJ whole genome shotgun (WGS) entry which is preliminary data.</text>
</comment>
<dbReference type="SMART" id="SM00086">
    <property type="entry name" value="PAC"/>
    <property type="match status" value="1"/>
</dbReference>
<dbReference type="SUPFAM" id="SSF55785">
    <property type="entry name" value="PYP-like sensor domain (PAS domain)"/>
    <property type="match status" value="2"/>
</dbReference>
<dbReference type="Pfam" id="PF13426">
    <property type="entry name" value="PAS_9"/>
    <property type="match status" value="1"/>
</dbReference>
<evidence type="ECO:0000313" key="14">
    <source>
        <dbReference type="Proteomes" id="UP001161139"/>
    </source>
</evidence>
<dbReference type="CDD" id="cd00130">
    <property type="entry name" value="PAS"/>
    <property type="match status" value="2"/>
</dbReference>
<dbReference type="PROSITE" id="PS50113">
    <property type="entry name" value="PAC"/>
    <property type="match status" value="1"/>
</dbReference>
<gene>
    <name evidence="13" type="ORF">N5D09_21080</name>
    <name evidence="12" type="ORF">N7335_05580</name>
</gene>
<dbReference type="Pfam" id="PF08448">
    <property type="entry name" value="PAS_4"/>
    <property type="match status" value="1"/>
</dbReference>
<keyword evidence="4" id="KW-0808">Transferase</keyword>
<dbReference type="SUPFAM" id="SSF55073">
    <property type="entry name" value="Nucleotide cyclase"/>
    <property type="match status" value="1"/>
</dbReference>
<feature type="domain" description="EAL" evidence="10">
    <location>
        <begin position="624"/>
        <end position="878"/>
    </location>
</feature>
<accession>A0A4S2BKZ5</accession>
<dbReference type="PANTHER" id="PTHR44757:SF2">
    <property type="entry name" value="BIOFILM ARCHITECTURE MAINTENANCE PROTEIN MBAA"/>
    <property type="match status" value="1"/>
</dbReference>
<feature type="transmembrane region" description="Helical" evidence="7">
    <location>
        <begin position="42"/>
        <end position="63"/>
    </location>
</feature>
<evidence type="ECO:0000256" key="1">
    <source>
        <dbReference type="ARBA" id="ARBA00004651"/>
    </source>
</evidence>
<dbReference type="InterPro" id="IPR001610">
    <property type="entry name" value="PAC"/>
</dbReference>
<evidence type="ECO:0000256" key="2">
    <source>
        <dbReference type="ARBA" id="ARBA00022475"/>
    </source>
</evidence>
<feature type="domain" description="PAS" evidence="8">
    <location>
        <begin position="200"/>
        <end position="270"/>
    </location>
</feature>
<evidence type="ECO:0000256" key="3">
    <source>
        <dbReference type="ARBA" id="ARBA00022692"/>
    </source>
</evidence>
<evidence type="ECO:0000259" key="9">
    <source>
        <dbReference type="PROSITE" id="PS50113"/>
    </source>
</evidence>
<dbReference type="Proteomes" id="UP001158076">
    <property type="component" value="Unassembled WGS sequence"/>
</dbReference>
<dbReference type="Gene3D" id="3.30.450.20">
    <property type="entry name" value="PAS domain"/>
    <property type="match status" value="2"/>
</dbReference>
<dbReference type="InterPro" id="IPR000700">
    <property type="entry name" value="PAS-assoc_C"/>
</dbReference>
<evidence type="ECO:0000259" key="8">
    <source>
        <dbReference type="PROSITE" id="PS50112"/>
    </source>
</evidence>
<dbReference type="CDD" id="cd01948">
    <property type="entry name" value="EAL"/>
    <property type="match status" value="1"/>
</dbReference>
<dbReference type="InterPro" id="IPR035965">
    <property type="entry name" value="PAS-like_dom_sf"/>
</dbReference>
<keyword evidence="6 7" id="KW-0472">Membrane</keyword>
<evidence type="ECO:0000313" key="13">
    <source>
        <dbReference type="EMBL" id="MDH0690588.1"/>
    </source>
</evidence>
<sequence>MTLDAVVENAVMLLALCWLLAFTTRSWNRSGQRTAKLLAGLWFGSACIFGMLNTSIGQTGIILDARTAVLSMAGLFGGPLVAGIAGVLAGGFRLWMGGPGVVPGLANVLLPIALGLAYRCASRRRLIGIAFWQLLGFGVLLHLGVLGLIALLLPSPLGAEAVREIALPTLLILPLATATLGVLLNDLLERDRIEQALRFSEARLRAITQAIPDLLLVLDEDGRYLEILCAERSLLYDEPSKLLGRRLHDVMPEAEERRFLGFIQQTLNSDSPQLIEYSLPTLGGPKVFEGRALPLEQPPGQKRAVVWLSRDITDRVNTELERRIAAIAFESQQGMLITDAQNRILRVNGAFSRISGYSAAEAIGQTTALLASGRHGPDFYRSMWSSIEATGVWEGEIWNRRKSGEIFPEWLTISAVRNVHGEVTHYVAAFTDITDRKAAEERIHNLAFYDPLTGLPNRRLLLDRLHQAMAASRRSNQLGALMFIDLDNFKNINDLHGHQTGDQVLRVAAERLHAEVRASDTVARLGGDEFVVMLENLGDDPLRAAAQAEHIGMKLLNSLDRSYRLNELGLYSSASIGVVLFGGEACSSDELMKRADMSMYEAKISGKNALRFFDPRMQLAVQERLRLEAEIRQGLKNGEFVLSFQPQLEQNAGVIGAEALVRWQHPQRGLLSPAAFIAQAEHAGLIHALDLQVLQQACGQLARWAATPAFADLTLSVNLSAHLLYQDHFVEKLLDLLERSGANPARLKLELTETLLLDNMPEAIARMTRLKQHGIRFSIDDFGTGYSSMSYLQQLPLDELKIDQTFIRRLPDDASSLTIVRAICALASGLGLEVIAEGVESEAQRSVLLGNGCHRFQGYLFGKPMPAMELEEMVSATAHGVAHGRA</sequence>
<dbReference type="EMBL" id="JAODZE010000004">
    <property type="protein sequence ID" value="MDH0145857.1"/>
    <property type="molecule type" value="Genomic_DNA"/>
</dbReference>
<keyword evidence="3 7" id="KW-0812">Transmembrane</keyword>
<dbReference type="PROSITE" id="PS50883">
    <property type="entry name" value="EAL"/>
    <property type="match status" value="1"/>
</dbReference>
<dbReference type="InterPro" id="IPR013656">
    <property type="entry name" value="PAS_4"/>
</dbReference>
<dbReference type="SMART" id="SM00091">
    <property type="entry name" value="PAS"/>
    <property type="match status" value="2"/>
</dbReference>
<dbReference type="InterPro" id="IPR011620">
    <property type="entry name" value="Sig_transdc_His_kinase_LytS_TM"/>
</dbReference>
<feature type="domain" description="PAS" evidence="8">
    <location>
        <begin position="320"/>
        <end position="366"/>
    </location>
</feature>
<name>A0A4S2BKZ5_STUST</name>
<feature type="transmembrane region" description="Helical" evidence="7">
    <location>
        <begin position="75"/>
        <end position="95"/>
    </location>
</feature>
<feature type="domain" description="PAC" evidence="9">
    <location>
        <begin position="393"/>
        <end position="445"/>
    </location>
</feature>
<evidence type="ECO:0000259" key="11">
    <source>
        <dbReference type="PROSITE" id="PS50887"/>
    </source>
</evidence>
<feature type="domain" description="GGDEF" evidence="11">
    <location>
        <begin position="477"/>
        <end position="615"/>
    </location>
</feature>
<dbReference type="AlphaFoldDB" id="A0A4S2BKZ5"/>
<dbReference type="Pfam" id="PF07694">
    <property type="entry name" value="5TM-5TMR_LYT"/>
    <property type="match status" value="1"/>
</dbReference>
<protein>
    <submittedName>
        <fullName evidence="13">EAL domain-containing protein</fullName>
    </submittedName>
</protein>
<keyword evidence="2" id="KW-1003">Cell membrane</keyword>
<dbReference type="Gene3D" id="3.20.20.450">
    <property type="entry name" value="EAL domain"/>
    <property type="match status" value="1"/>
</dbReference>
<dbReference type="InterPro" id="IPR000160">
    <property type="entry name" value="GGDEF_dom"/>
</dbReference>
<feature type="transmembrane region" description="Helical" evidence="7">
    <location>
        <begin position="130"/>
        <end position="153"/>
    </location>
</feature>
<dbReference type="GO" id="GO:0071555">
    <property type="term" value="P:cell wall organization"/>
    <property type="evidence" value="ECO:0007669"/>
    <property type="project" value="InterPro"/>
</dbReference>
<evidence type="ECO:0000313" key="12">
    <source>
        <dbReference type="EMBL" id="MDH0145857.1"/>
    </source>
</evidence>
<dbReference type="InterPro" id="IPR043128">
    <property type="entry name" value="Rev_trsase/Diguanyl_cyclase"/>
</dbReference>
<dbReference type="Proteomes" id="UP001161139">
    <property type="component" value="Unassembled WGS sequence"/>
</dbReference>
<keyword evidence="5 7" id="KW-1133">Transmembrane helix</keyword>
<evidence type="ECO:0000256" key="4">
    <source>
        <dbReference type="ARBA" id="ARBA00022777"/>
    </source>
</evidence>
<dbReference type="EMBL" id="JAOCDG010000062">
    <property type="protein sequence ID" value="MDH0690588.1"/>
    <property type="molecule type" value="Genomic_DNA"/>
</dbReference>
<dbReference type="Pfam" id="PF00990">
    <property type="entry name" value="GGDEF"/>
    <property type="match status" value="1"/>
</dbReference>
<dbReference type="GO" id="GO:0005886">
    <property type="term" value="C:plasma membrane"/>
    <property type="evidence" value="ECO:0007669"/>
    <property type="project" value="UniProtKB-SubCell"/>
</dbReference>
<feature type="transmembrane region" description="Helical" evidence="7">
    <location>
        <begin position="101"/>
        <end position="118"/>
    </location>
</feature>
<dbReference type="RefSeq" id="WP_014596600.1">
    <property type="nucleotide sequence ID" value="NZ_CP170500.1"/>
</dbReference>
<evidence type="ECO:0000256" key="5">
    <source>
        <dbReference type="ARBA" id="ARBA00022989"/>
    </source>
</evidence>
<dbReference type="InterPro" id="IPR001633">
    <property type="entry name" value="EAL_dom"/>
</dbReference>